<dbReference type="InterPro" id="IPR003439">
    <property type="entry name" value="ABC_transporter-like_ATP-bd"/>
</dbReference>
<dbReference type="SUPFAM" id="SSF52540">
    <property type="entry name" value="P-loop containing nucleoside triphosphate hydrolases"/>
    <property type="match status" value="1"/>
</dbReference>
<dbReference type="PROSITE" id="PS50893">
    <property type="entry name" value="ABC_TRANSPORTER_2"/>
    <property type="match status" value="1"/>
</dbReference>
<evidence type="ECO:0000259" key="10">
    <source>
        <dbReference type="PROSITE" id="PS50929"/>
    </source>
</evidence>
<name>M9RRR5_9RHOB</name>
<dbReference type="GO" id="GO:0005886">
    <property type="term" value="C:plasma membrane"/>
    <property type="evidence" value="ECO:0007669"/>
    <property type="project" value="UniProtKB-SubCell"/>
</dbReference>
<sequence length="662" mass="71308">MSGSCKISGIGACRGRRRGARPPVLKNAPQDIFKAKTVKRQPRVRHAGGCVCSPARLSQRETKDAPMADAPRKAETERERSKKVGALTALWPFMRPYGWMIALAGIALVSTAMMSLVLPLAVRRVVDNFDIAESGLLDGYFAAALGIAGLLAVGTALRYYFVTRLGERVVADIRVAVFDRMIGMSPAFYERIMTGEVLSRITTDTTLILSVIGSSVSIALRNSLILVGGIGLMLFTSVKMSLMVLWPIPLIIFPIIILGRKVRRLSKENQDWIAQSSGDASEQLLSAQTVQAFTHESQSRGNFHRVTEQSFIAARRRIATRAILTAIVIFMAFSAIVGFLWMGASDVRGGVITVGELVQFMIYTIMVAGGVAALTEIWSELQRAAGATERLVELLTTTDAVTDPVQALAAPDKRHGRIAFENVGFVYPSRPGVPALDGVSFTVELGETIALVGPSGAGKTTIIQLLLRFYDPSSGRITLDGDDLRDLNRADFRRHMALVPQDPVIFATSARENIRFGRPDASDAQVEAAAKAAAAHDFLTALPDGYGSYVGERGVMLSGGQKQRIAIARAILRDAPVLLLDEATSALDAESERAVQQAVDHLSKDRTTLIVAHRLATVKKADRIIVFEAGGIAAVGTHDTLVAQGGLYARLARLQFTDGSAA</sequence>
<evidence type="ECO:0000256" key="1">
    <source>
        <dbReference type="ARBA" id="ARBA00004651"/>
    </source>
</evidence>
<dbReference type="PANTHER" id="PTHR43394">
    <property type="entry name" value="ATP-DEPENDENT PERMEASE MDL1, MITOCHONDRIAL"/>
    <property type="match status" value="1"/>
</dbReference>
<dbReference type="CDD" id="cd18575">
    <property type="entry name" value="ABC_6TM_bac_exporter_ABCB8_10_like"/>
    <property type="match status" value="1"/>
</dbReference>
<keyword evidence="2 8" id="KW-0812">Transmembrane</keyword>
<keyword evidence="4 11" id="KW-0067">ATP-binding</keyword>
<dbReference type="Pfam" id="PF00664">
    <property type="entry name" value="ABC_membrane"/>
    <property type="match status" value="1"/>
</dbReference>
<comment type="subcellular location">
    <subcellularLocation>
        <location evidence="1">Cell membrane</location>
        <topology evidence="1">Multi-pass membrane protein</topology>
    </subcellularLocation>
</comment>
<evidence type="ECO:0000313" key="12">
    <source>
        <dbReference type="Proteomes" id="UP000004688"/>
    </source>
</evidence>
<feature type="transmembrane region" description="Helical" evidence="8">
    <location>
        <begin position="350"/>
        <end position="374"/>
    </location>
</feature>
<evidence type="ECO:0000259" key="9">
    <source>
        <dbReference type="PROSITE" id="PS50893"/>
    </source>
</evidence>
<dbReference type="PROSITE" id="PS00211">
    <property type="entry name" value="ABC_TRANSPORTER_1"/>
    <property type="match status" value="1"/>
</dbReference>
<dbReference type="HOGENOM" id="CLU_000604_84_3_5"/>
<dbReference type="InterPro" id="IPR011918">
    <property type="entry name" value="ABC_MsbA_ATP-bd"/>
</dbReference>
<dbReference type="Gene3D" id="3.40.50.300">
    <property type="entry name" value="P-loop containing nucleotide triphosphate hydrolases"/>
    <property type="match status" value="1"/>
</dbReference>
<dbReference type="InterPro" id="IPR027417">
    <property type="entry name" value="P-loop_NTPase"/>
</dbReference>
<dbReference type="InterPro" id="IPR017871">
    <property type="entry name" value="ABC_transporter-like_CS"/>
</dbReference>
<dbReference type="STRING" id="391616.OA238_c24050"/>
<dbReference type="InterPro" id="IPR036640">
    <property type="entry name" value="ABC1_TM_sf"/>
</dbReference>
<dbReference type="Pfam" id="PF00005">
    <property type="entry name" value="ABC_tran"/>
    <property type="match status" value="1"/>
</dbReference>
<feature type="domain" description="ABC transmembrane type-1" evidence="10">
    <location>
        <begin position="102"/>
        <end position="383"/>
    </location>
</feature>
<dbReference type="PANTHER" id="PTHR43394:SF1">
    <property type="entry name" value="ATP-BINDING CASSETTE SUB-FAMILY B MEMBER 10, MITOCHONDRIAL"/>
    <property type="match status" value="1"/>
</dbReference>
<dbReference type="EMBL" id="CP003742">
    <property type="protein sequence ID" value="AGI72465.1"/>
    <property type="molecule type" value="Genomic_DNA"/>
</dbReference>
<dbReference type="GO" id="GO:0016887">
    <property type="term" value="F:ATP hydrolysis activity"/>
    <property type="evidence" value="ECO:0007669"/>
    <property type="project" value="InterPro"/>
</dbReference>
<dbReference type="GO" id="GO:0005524">
    <property type="term" value="F:ATP binding"/>
    <property type="evidence" value="ECO:0007669"/>
    <property type="project" value="UniProtKB-KW"/>
</dbReference>
<dbReference type="SUPFAM" id="SSF90123">
    <property type="entry name" value="ABC transporter transmembrane region"/>
    <property type="match status" value="1"/>
</dbReference>
<dbReference type="InterPro" id="IPR003593">
    <property type="entry name" value="AAA+_ATPase"/>
</dbReference>
<keyword evidence="5 8" id="KW-1133">Transmembrane helix</keyword>
<feature type="transmembrane region" description="Helical" evidence="8">
    <location>
        <begin position="97"/>
        <end position="120"/>
    </location>
</feature>
<accession>M9RRR5</accession>
<protein>
    <submittedName>
        <fullName evidence="11">ABC transporter ATP-binding protein</fullName>
    </submittedName>
</protein>
<dbReference type="InterPro" id="IPR011527">
    <property type="entry name" value="ABC1_TM_dom"/>
</dbReference>
<evidence type="ECO:0000313" key="11">
    <source>
        <dbReference type="EMBL" id="AGI72465.1"/>
    </source>
</evidence>
<dbReference type="Proteomes" id="UP000004688">
    <property type="component" value="Chromosome"/>
</dbReference>
<feature type="transmembrane region" description="Helical" evidence="8">
    <location>
        <begin position="240"/>
        <end position="259"/>
    </location>
</feature>
<dbReference type="FunFam" id="3.40.50.300:FF:000218">
    <property type="entry name" value="Multidrug ABC transporter ATP-binding protein"/>
    <property type="match status" value="1"/>
</dbReference>
<evidence type="ECO:0000256" key="3">
    <source>
        <dbReference type="ARBA" id="ARBA00022741"/>
    </source>
</evidence>
<dbReference type="NCBIfam" id="TIGR02204">
    <property type="entry name" value="MsbA_rel"/>
    <property type="match status" value="1"/>
</dbReference>
<evidence type="ECO:0000256" key="5">
    <source>
        <dbReference type="ARBA" id="ARBA00022989"/>
    </source>
</evidence>
<dbReference type="SMART" id="SM00382">
    <property type="entry name" value="AAA"/>
    <property type="match status" value="1"/>
</dbReference>
<feature type="transmembrane region" description="Helical" evidence="8">
    <location>
        <begin position="322"/>
        <end position="344"/>
    </location>
</feature>
<feature type="transmembrane region" description="Helical" evidence="8">
    <location>
        <begin position="140"/>
        <end position="161"/>
    </location>
</feature>
<dbReference type="GO" id="GO:0090374">
    <property type="term" value="P:oligopeptide export from mitochondrion"/>
    <property type="evidence" value="ECO:0007669"/>
    <property type="project" value="TreeGrafter"/>
</dbReference>
<gene>
    <name evidence="11" type="ORF">OA238_c24050</name>
</gene>
<dbReference type="CDD" id="cd03249">
    <property type="entry name" value="ABC_MTABC3_MDL1_MDL2"/>
    <property type="match status" value="1"/>
</dbReference>
<feature type="transmembrane region" description="Helical" evidence="8">
    <location>
        <begin position="207"/>
        <end position="234"/>
    </location>
</feature>
<reference evidence="11 12" key="1">
    <citation type="journal article" date="2013" name="PLoS ONE">
        <title>Poles Apart: Arctic and Antarctic Octadecabacter strains Share High Genome Plasticity and a New Type of Xanthorhodopsin.</title>
        <authorList>
            <person name="Vollmers J."/>
            <person name="Voget S."/>
            <person name="Dietrich S."/>
            <person name="Gollnow K."/>
            <person name="Smits M."/>
            <person name="Meyer K."/>
            <person name="Brinkhoff T."/>
            <person name="Simon M."/>
            <person name="Daniel R."/>
        </authorList>
    </citation>
    <scope>NUCLEOTIDE SEQUENCE [LARGE SCALE GENOMIC DNA]</scope>
    <source>
        <strain evidence="11 12">238</strain>
    </source>
</reference>
<evidence type="ECO:0000256" key="4">
    <source>
        <dbReference type="ARBA" id="ARBA00022840"/>
    </source>
</evidence>
<dbReference type="PROSITE" id="PS50929">
    <property type="entry name" value="ABC_TM1F"/>
    <property type="match status" value="1"/>
</dbReference>
<dbReference type="Gene3D" id="1.20.1560.10">
    <property type="entry name" value="ABC transporter type 1, transmembrane domain"/>
    <property type="match status" value="1"/>
</dbReference>
<keyword evidence="12" id="KW-1185">Reference proteome</keyword>
<feature type="domain" description="ABC transporter" evidence="9">
    <location>
        <begin position="418"/>
        <end position="654"/>
    </location>
</feature>
<dbReference type="GO" id="GO:0015421">
    <property type="term" value="F:ABC-type oligopeptide transporter activity"/>
    <property type="evidence" value="ECO:0007669"/>
    <property type="project" value="TreeGrafter"/>
</dbReference>
<keyword evidence="6 8" id="KW-0472">Membrane</keyword>
<dbReference type="eggNOG" id="COG1132">
    <property type="taxonomic scope" value="Bacteria"/>
</dbReference>
<evidence type="ECO:0000256" key="8">
    <source>
        <dbReference type="SAM" id="Phobius"/>
    </source>
</evidence>
<dbReference type="AlphaFoldDB" id="M9RRR5"/>
<keyword evidence="3" id="KW-0547">Nucleotide-binding</keyword>
<evidence type="ECO:0000256" key="6">
    <source>
        <dbReference type="ARBA" id="ARBA00023136"/>
    </source>
</evidence>
<dbReference type="KEGG" id="oar:OA238_c24050"/>
<evidence type="ECO:0000256" key="7">
    <source>
        <dbReference type="ARBA" id="ARBA00024725"/>
    </source>
</evidence>
<evidence type="ECO:0000256" key="2">
    <source>
        <dbReference type="ARBA" id="ARBA00022692"/>
    </source>
</evidence>
<dbReference type="InterPro" id="IPR039421">
    <property type="entry name" value="Type_1_exporter"/>
</dbReference>
<organism evidence="11 12">
    <name type="scientific">Octadecabacter arcticus 238</name>
    <dbReference type="NCBI Taxonomy" id="391616"/>
    <lineage>
        <taxon>Bacteria</taxon>
        <taxon>Pseudomonadati</taxon>
        <taxon>Pseudomonadota</taxon>
        <taxon>Alphaproteobacteria</taxon>
        <taxon>Rhodobacterales</taxon>
        <taxon>Roseobacteraceae</taxon>
        <taxon>Octadecabacter</taxon>
    </lineage>
</organism>
<comment type="function">
    <text evidence="7">Part of an ABC transporter complex. Transmembrane domains (TMD) form a pore in the inner membrane and the ATP-binding domain (NBD) is responsible for energy generation.</text>
</comment>
<proteinExistence type="predicted"/>